<dbReference type="Proteomes" id="UP001500518">
    <property type="component" value="Unassembled WGS sequence"/>
</dbReference>
<organism evidence="4 5">
    <name type="scientific">Erythrobacter westpacificensis</name>
    <dbReference type="NCBI Taxonomy" id="1055231"/>
    <lineage>
        <taxon>Bacteria</taxon>
        <taxon>Pseudomonadati</taxon>
        <taxon>Pseudomonadota</taxon>
        <taxon>Alphaproteobacteria</taxon>
        <taxon>Sphingomonadales</taxon>
        <taxon>Erythrobacteraceae</taxon>
        <taxon>Erythrobacter/Porphyrobacter group</taxon>
        <taxon>Erythrobacter</taxon>
    </lineage>
</organism>
<feature type="signal peptide" evidence="3">
    <location>
        <begin position="1"/>
        <end position="24"/>
    </location>
</feature>
<feature type="chain" id="PRO_5045157265" description="Serine protease" evidence="3">
    <location>
        <begin position="25"/>
        <end position="524"/>
    </location>
</feature>
<dbReference type="InterPro" id="IPR043504">
    <property type="entry name" value="Peptidase_S1_PA_chymotrypsin"/>
</dbReference>
<proteinExistence type="predicted"/>
<evidence type="ECO:0008006" key="6">
    <source>
        <dbReference type="Google" id="ProtNLM"/>
    </source>
</evidence>
<keyword evidence="2" id="KW-0472">Membrane</keyword>
<dbReference type="InterPro" id="IPR009003">
    <property type="entry name" value="Peptidase_S1_PA"/>
</dbReference>
<dbReference type="Pfam" id="PF13365">
    <property type="entry name" value="Trypsin_2"/>
    <property type="match status" value="1"/>
</dbReference>
<keyword evidence="2" id="KW-1133">Transmembrane helix</keyword>
<accession>A0ABP9KNB8</accession>
<evidence type="ECO:0000256" key="2">
    <source>
        <dbReference type="SAM" id="Phobius"/>
    </source>
</evidence>
<gene>
    <name evidence="4" type="ORF">GCM10023208_27130</name>
</gene>
<feature type="transmembrane region" description="Helical" evidence="2">
    <location>
        <begin position="330"/>
        <end position="348"/>
    </location>
</feature>
<name>A0ABP9KNB8_9SPHN</name>
<evidence type="ECO:0000256" key="1">
    <source>
        <dbReference type="SAM" id="Coils"/>
    </source>
</evidence>
<keyword evidence="5" id="KW-1185">Reference proteome</keyword>
<feature type="transmembrane region" description="Helical" evidence="2">
    <location>
        <begin position="299"/>
        <end position="318"/>
    </location>
</feature>
<evidence type="ECO:0000256" key="3">
    <source>
        <dbReference type="SAM" id="SignalP"/>
    </source>
</evidence>
<evidence type="ECO:0000313" key="5">
    <source>
        <dbReference type="Proteomes" id="UP001500518"/>
    </source>
</evidence>
<dbReference type="EMBL" id="BAABHV010000021">
    <property type="protein sequence ID" value="GAA5059615.1"/>
    <property type="molecule type" value="Genomic_DNA"/>
</dbReference>
<sequence>MHRILALFALLFVAFTLSPAPASADPADIDAAARGVVRVIVIGHDGEEIFPVSHGTGFAVGGARVVTNAHVVQEAMDDDRLDIGVVPAEGDQAVYARVVSVSPRNDLALLELTEPLGLPPLTIAGNPPQSGAVTAVGYPLNVDRAQGLGQSDIFRAQPPVTATGFLSGRRPSREFDTILHTAPIARGNSGGPLLDDCGRVIGVNSFGTESAGSDAEFFFAISTRELLPFLRANDVQPRINSLTCRSLADLEEEEIARAEAQARAEADRAEREAEALAQQTAEARRTITYEVLDSRTNGMALSLFMLIVALGAGGVAAFGHMQRDMRLRAIGGAAALVAILCALIAWVSRPAFAEIDERVQEALREGAVDEGPSGTIATPEPTASAAASLTCVLDTDRSRVVGDPAEDLDIEWSGDGCINGRTQYGLTSGRWTRVFVPANEAAVSVNRFDPEAGELVMERYLLDLAAMRQARAARGQFVAPECGADEAASLDLASNQGAIINALPQRPNERLVYRCGPAMGAGEE</sequence>
<dbReference type="PRINTS" id="PR00834">
    <property type="entry name" value="PROTEASES2C"/>
</dbReference>
<keyword evidence="3" id="KW-0732">Signal</keyword>
<dbReference type="PANTHER" id="PTHR43019">
    <property type="entry name" value="SERINE ENDOPROTEASE DEGS"/>
    <property type="match status" value="1"/>
</dbReference>
<feature type="coiled-coil region" evidence="1">
    <location>
        <begin position="248"/>
        <end position="286"/>
    </location>
</feature>
<keyword evidence="2" id="KW-0812">Transmembrane</keyword>
<dbReference type="Gene3D" id="2.40.10.10">
    <property type="entry name" value="Trypsin-like serine proteases"/>
    <property type="match status" value="2"/>
</dbReference>
<keyword evidence="1" id="KW-0175">Coiled coil</keyword>
<comment type="caution">
    <text evidence="4">The sequence shown here is derived from an EMBL/GenBank/DDBJ whole genome shotgun (WGS) entry which is preliminary data.</text>
</comment>
<dbReference type="SUPFAM" id="SSF50494">
    <property type="entry name" value="Trypsin-like serine proteases"/>
    <property type="match status" value="1"/>
</dbReference>
<dbReference type="InterPro" id="IPR001940">
    <property type="entry name" value="Peptidase_S1C"/>
</dbReference>
<dbReference type="PANTHER" id="PTHR43019:SF23">
    <property type="entry name" value="PROTEASE DO-LIKE 5, CHLOROPLASTIC"/>
    <property type="match status" value="1"/>
</dbReference>
<protein>
    <recommendedName>
        <fullName evidence="6">Serine protease</fullName>
    </recommendedName>
</protein>
<evidence type="ECO:0000313" key="4">
    <source>
        <dbReference type="EMBL" id="GAA5059615.1"/>
    </source>
</evidence>
<reference evidence="5" key="1">
    <citation type="journal article" date="2019" name="Int. J. Syst. Evol. Microbiol.">
        <title>The Global Catalogue of Microorganisms (GCM) 10K type strain sequencing project: providing services to taxonomists for standard genome sequencing and annotation.</title>
        <authorList>
            <consortium name="The Broad Institute Genomics Platform"/>
            <consortium name="The Broad Institute Genome Sequencing Center for Infectious Disease"/>
            <person name="Wu L."/>
            <person name="Ma J."/>
        </authorList>
    </citation>
    <scope>NUCLEOTIDE SEQUENCE [LARGE SCALE GENOMIC DNA]</scope>
    <source>
        <strain evidence="5">JCM 18014</strain>
    </source>
</reference>